<keyword evidence="3 7" id="KW-0812">Transmembrane</keyword>
<evidence type="ECO:0000313" key="8">
    <source>
        <dbReference type="EMBL" id="CDP33775.1"/>
    </source>
</evidence>
<gene>
    <name evidence="8" type="ORF">GNLVRS02_ARAD1A17248g</name>
</gene>
<feature type="transmembrane region" description="Helical" evidence="7">
    <location>
        <begin position="182"/>
        <end position="200"/>
    </location>
</feature>
<comment type="similarity">
    <text evidence="2">Belongs to the acetate uptake transporter (AceTr) (TC 2.A.96) family.</text>
</comment>
<sequence>MADNHKEEHENSHTPPPVAPHQAASQVHHQPVTVSQVLGDTPFYKIANPGPLGLISFAITTFCVGLYHCGAGLPGTNPQNEEAIGPDAAIIGMAIFVGGIAQFAAGMWEMRVGNTFGATVHTLYGGFWLAYSCFLIPFFGIAEAYGKTEAGARALSFALGIFMTIWCFLTLTFTIAALRTNIAILATLGTLTLAFLMLGLGEYLKTLNPTSSMHCEKAGGAIAVVCAMCAFYAGAAGIMLPQTTFVTLPLGAVSRV</sequence>
<feature type="transmembrane region" description="Helical" evidence="7">
    <location>
        <begin position="52"/>
        <end position="76"/>
    </location>
</feature>
<evidence type="ECO:0000256" key="7">
    <source>
        <dbReference type="SAM" id="Phobius"/>
    </source>
</evidence>
<evidence type="ECO:0000256" key="5">
    <source>
        <dbReference type="ARBA" id="ARBA00023136"/>
    </source>
</evidence>
<feature type="transmembrane region" description="Helical" evidence="7">
    <location>
        <begin position="128"/>
        <end position="145"/>
    </location>
</feature>
<dbReference type="AlphaFoldDB" id="A0A060SY23"/>
<evidence type="ECO:0000256" key="2">
    <source>
        <dbReference type="ARBA" id="ARBA00005587"/>
    </source>
</evidence>
<feature type="transmembrane region" description="Helical" evidence="7">
    <location>
        <begin position="88"/>
        <end position="108"/>
    </location>
</feature>
<dbReference type="GO" id="GO:0005886">
    <property type="term" value="C:plasma membrane"/>
    <property type="evidence" value="ECO:0007669"/>
    <property type="project" value="TreeGrafter"/>
</dbReference>
<protein>
    <submittedName>
        <fullName evidence="8">ARAD1A17248p</fullName>
    </submittedName>
</protein>
<proteinExistence type="inferred from homology"/>
<comment type="subcellular location">
    <subcellularLocation>
        <location evidence="1">Membrane</location>
        <topology evidence="1">Multi-pass membrane protein</topology>
    </subcellularLocation>
</comment>
<reference evidence="8" key="1">
    <citation type="submission" date="2014-02" db="EMBL/GenBank/DDBJ databases">
        <authorList>
            <person name="Genoscope - CEA"/>
        </authorList>
    </citation>
    <scope>NUCLEOTIDE SEQUENCE</scope>
    <source>
        <strain evidence="8">LS3</strain>
    </source>
</reference>
<evidence type="ECO:0000256" key="4">
    <source>
        <dbReference type="ARBA" id="ARBA00022989"/>
    </source>
</evidence>
<dbReference type="NCBIfam" id="NF038013">
    <property type="entry name" value="AceTr_1"/>
    <property type="match status" value="1"/>
</dbReference>
<name>A0A060SY23_BLAAD</name>
<reference evidence="8" key="2">
    <citation type="submission" date="2014-06" db="EMBL/GenBank/DDBJ databases">
        <title>The complete genome of Blastobotrys (Arxula) adeninivorans LS3 - a yeast of biotechnological interest.</title>
        <authorList>
            <person name="Kunze G."/>
            <person name="Gaillardin C."/>
            <person name="Czernicka M."/>
            <person name="Durrens P."/>
            <person name="Martin T."/>
            <person name="Boer E."/>
            <person name="Gabaldon T."/>
            <person name="Cruz J."/>
            <person name="Talla E."/>
            <person name="Marck C."/>
            <person name="Goffeau A."/>
            <person name="Barbe V."/>
            <person name="Baret P."/>
            <person name="Baronian K."/>
            <person name="Beier S."/>
            <person name="Bleykasten C."/>
            <person name="Bode R."/>
            <person name="Casaregola S."/>
            <person name="Despons L."/>
            <person name="Fairhead C."/>
            <person name="Giersberg M."/>
            <person name="Gierski P."/>
            <person name="Hahnel U."/>
            <person name="Hartmann A."/>
            <person name="Jankowska D."/>
            <person name="Jubin C."/>
            <person name="Jung P."/>
            <person name="Lafontaine I."/>
            <person name="Leh-Louis V."/>
            <person name="Lemaire M."/>
            <person name="Marcet-Houben M."/>
            <person name="Mascher M."/>
            <person name="Morel G."/>
            <person name="Richard G.-F."/>
            <person name="Riechen J."/>
            <person name="Sacerdot C."/>
            <person name="Sarkar A."/>
            <person name="Savel G."/>
            <person name="Schacherer J."/>
            <person name="Sherman D."/>
            <person name="Straub M.-L."/>
            <person name="Stein N."/>
            <person name="Thierry A."/>
            <person name="Trautwein-Schult A."/>
            <person name="Westhof E."/>
            <person name="Worch S."/>
            <person name="Dujon B."/>
            <person name="Souciet J.-L."/>
            <person name="Wincker P."/>
            <person name="Scholz U."/>
            <person name="Neuveglise N."/>
        </authorList>
    </citation>
    <scope>NUCLEOTIDE SEQUENCE</scope>
    <source>
        <strain evidence="8">LS3</strain>
    </source>
</reference>
<keyword evidence="5 7" id="KW-0472">Membrane</keyword>
<dbReference type="EMBL" id="HG937691">
    <property type="protein sequence ID" value="CDP33775.1"/>
    <property type="molecule type" value="Genomic_DNA"/>
</dbReference>
<dbReference type="InterPro" id="IPR051633">
    <property type="entry name" value="AceTr"/>
</dbReference>
<evidence type="ECO:0000256" key="6">
    <source>
        <dbReference type="SAM" id="MobiDB-lite"/>
    </source>
</evidence>
<evidence type="ECO:0000256" key="1">
    <source>
        <dbReference type="ARBA" id="ARBA00004141"/>
    </source>
</evidence>
<feature type="transmembrane region" description="Helical" evidence="7">
    <location>
        <begin position="157"/>
        <end position="176"/>
    </location>
</feature>
<feature type="region of interest" description="Disordered" evidence="6">
    <location>
        <begin position="1"/>
        <end position="26"/>
    </location>
</feature>
<keyword evidence="4 7" id="KW-1133">Transmembrane helix</keyword>
<dbReference type="GO" id="GO:0015123">
    <property type="term" value="F:acetate transmembrane transporter activity"/>
    <property type="evidence" value="ECO:0007669"/>
    <property type="project" value="TreeGrafter"/>
</dbReference>
<dbReference type="PhylomeDB" id="A0A060SY23"/>
<organism evidence="8">
    <name type="scientific">Blastobotrys adeninivorans</name>
    <name type="common">Yeast</name>
    <name type="synonym">Arxula adeninivorans</name>
    <dbReference type="NCBI Taxonomy" id="409370"/>
    <lineage>
        <taxon>Eukaryota</taxon>
        <taxon>Fungi</taxon>
        <taxon>Dikarya</taxon>
        <taxon>Ascomycota</taxon>
        <taxon>Saccharomycotina</taxon>
        <taxon>Dipodascomycetes</taxon>
        <taxon>Dipodascales</taxon>
        <taxon>Trichomonascaceae</taxon>
        <taxon>Blastobotrys</taxon>
    </lineage>
</organism>
<dbReference type="Pfam" id="PF01184">
    <property type="entry name" value="Gpr1_Fun34_YaaH"/>
    <property type="match status" value="1"/>
</dbReference>
<dbReference type="InterPro" id="IPR000791">
    <property type="entry name" value="Gpr1/Fun34/SatP-like"/>
</dbReference>
<accession>A0A060SY23</accession>
<feature type="compositionally biased region" description="Basic and acidic residues" evidence="6">
    <location>
        <begin position="1"/>
        <end position="12"/>
    </location>
</feature>
<evidence type="ECO:0000256" key="3">
    <source>
        <dbReference type="ARBA" id="ARBA00022692"/>
    </source>
</evidence>
<feature type="transmembrane region" description="Helical" evidence="7">
    <location>
        <begin position="221"/>
        <end position="240"/>
    </location>
</feature>
<dbReference type="PANTHER" id="PTHR31123:SF1">
    <property type="entry name" value="ACCUMULATION OF DYADS PROTEIN 2-RELATED"/>
    <property type="match status" value="1"/>
</dbReference>
<dbReference type="PANTHER" id="PTHR31123">
    <property type="entry name" value="ACCUMULATION OF DYADS PROTEIN 2-RELATED"/>
    <property type="match status" value="1"/>
</dbReference>